<accession>A0A5M3WNH2</accession>
<dbReference type="SUPFAM" id="SSF89796">
    <property type="entry name" value="CoA-transferase family III (CaiB/BaiF)"/>
    <property type="match status" value="1"/>
</dbReference>
<keyword evidence="1 2" id="KW-0808">Transferase</keyword>
<name>A0A5M3WNH2_9ACTN</name>
<dbReference type="InterPro" id="IPR003673">
    <property type="entry name" value="CoA-Trfase_fam_III"/>
</dbReference>
<sequence length="402" mass="43502">MNQSPPNLPLSGIRVLDFTRMFAGPWSAEILSDLGATVVKVEEPRIGDPTRRHRPLVGDESSYFMAVNRGKKSLAIDARTGEGREVLRTAIRAADVLVENFRPGVMRRLGLEYETAKKIKPDLVYCSLSGFGATGPMRERISFDIVNQAFAGLIDVTGHPGNRASRIGVPIGDLSGGLYMSIAVLAGLVNRDTTGLGCWIDLGLHDTLITLLADVGQRHLLNAEPVSRVGNLHHAVAPYGCFPTRDGWIVLSAYAPADWDRLVEALGLAPDDVSAFGSLQSRVTNQQALQELLEGRLRQDSTEAWLALLRRHGIGCDEVLDIRQVLESTTLASRDLVYEAKGGDRDAFRLLASPIILDGTRLGTGSVAPRLGEHTVEVLTELGYSPDQVRVLTDAGTVKVGP</sequence>
<dbReference type="OrthoDB" id="4251672at2"/>
<dbReference type="InterPro" id="IPR050483">
    <property type="entry name" value="CoA-transferase_III_domain"/>
</dbReference>
<protein>
    <submittedName>
        <fullName evidence="2">CoA transferase</fullName>
    </submittedName>
</protein>
<dbReference type="RefSeq" id="WP_155353936.1">
    <property type="nucleotide sequence ID" value="NZ_BAAAHL010000038.1"/>
</dbReference>
<evidence type="ECO:0000313" key="3">
    <source>
        <dbReference type="Proteomes" id="UP000331127"/>
    </source>
</evidence>
<organism evidence="2 3">
    <name type="scientific">Acrocarpospora macrocephala</name>
    <dbReference type="NCBI Taxonomy" id="150177"/>
    <lineage>
        <taxon>Bacteria</taxon>
        <taxon>Bacillati</taxon>
        <taxon>Actinomycetota</taxon>
        <taxon>Actinomycetes</taxon>
        <taxon>Streptosporangiales</taxon>
        <taxon>Streptosporangiaceae</taxon>
        <taxon>Acrocarpospora</taxon>
    </lineage>
</organism>
<dbReference type="Gene3D" id="3.30.1540.10">
    <property type="entry name" value="formyl-coa transferase, domain 3"/>
    <property type="match status" value="1"/>
</dbReference>
<dbReference type="InterPro" id="IPR023606">
    <property type="entry name" value="CoA-Trfase_III_dom_1_sf"/>
</dbReference>
<comment type="caution">
    <text evidence="2">The sequence shown here is derived from an EMBL/GenBank/DDBJ whole genome shotgun (WGS) entry which is preliminary data.</text>
</comment>
<reference evidence="2 3" key="1">
    <citation type="submission" date="2019-10" db="EMBL/GenBank/DDBJ databases">
        <title>Whole genome shotgun sequence of Acrocarpospora macrocephala NBRC 16266.</title>
        <authorList>
            <person name="Ichikawa N."/>
            <person name="Kimura A."/>
            <person name="Kitahashi Y."/>
            <person name="Komaki H."/>
            <person name="Oguchi A."/>
        </authorList>
    </citation>
    <scope>NUCLEOTIDE SEQUENCE [LARGE SCALE GENOMIC DNA]</scope>
    <source>
        <strain evidence="2 3">NBRC 16266</strain>
    </source>
</reference>
<dbReference type="Proteomes" id="UP000331127">
    <property type="component" value="Unassembled WGS sequence"/>
</dbReference>
<dbReference type="Gene3D" id="3.40.50.10540">
    <property type="entry name" value="Crotonobetainyl-coa:carnitine coa-transferase, domain 1"/>
    <property type="match status" value="1"/>
</dbReference>
<dbReference type="Pfam" id="PF02515">
    <property type="entry name" value="CoA_transf_3"/>
    <property type="match status" value="1"/>
</dbReference>
<evidence type="ECO:0000256" key="1">
    <source>
        <dbReference type="ARBA" id="ARBA00022679"/>
    </source>
</evidence>
<evidence type="ECO:0000313" key="2">
    <source>
        <dbReference type="EMBL" id="GES08313.1"/>
    </source>
</evidence>
<dbReference type="GO" id="GO:0008410">
    <property type="term" value="F:CoA-transferase activity"/>
    <property type="evidence" value="ECO:0007669"/>
    <property type="project" value="TreeGrafter"/>
</dbReference>
<dbReference type="InterPro" id="IPR044855">
    <property type="entry name" value="CoA-Trfase_III_dom3_sf"/>
</dbReference>
<dbReference type="PANTHER" id="PTHR48207:SF3">
    <property type="entry name" value="SUCCINATE--HYDROXYMETHYLGLUTARATE COA-TRANSFERASE"/>
    <property type="match status" value="1"/>
</dbReference>
<dbReference type="PANTHER" id="PTHR48207">
    <property type="entry name" value="SUCCINATE--HYDROXYMETHYLGLUTARATE COA-TRANSFERASE"/>
    <property type="match status" value="1"/>
</dbReference>
<proteinExistence type="predicted"/>
<gene>
    <name evidence="2" type="ORF">Amac_019090</name>
</gene>
<keyword evidence="3" id="KW-1185">Reference proteome</keyword>
<dbReference type="AlphaFoldDB" id="A0A5M3WNH2"/>
<dbReference type="EMBL" id="BLAE01000010">
    <property type="protein sequence ID" value="GES08313.1"/>
    <property type="molecule type" value="Genomic_DNA"/>
</dbReference>